<dbReference type="AlphaFoldDB" id="A0A3S8UEK4"/>
<reference evidence="1 2" key="1">
    <citation type="submission" date="2018-12" db="EMBL/GenBank/DDBJ databases">
        <authorList>
            <person name="Li S."/>
            <person name="Yang R."/>
            <person name="Chen G."/>
            <person name="Zou L."/>
            <person name="Zhang C."/>
            <person name="Chen Y."/>
            <person name="Liu Z."/>
            <person name="Li Y."/>
            <person name="Yan Y."/>
            <person name="Huang M."/>
            <person name="Chen T."/>
        </authorList>
    </citation>
    <scope>NUCLEOTIDE SEQUENCE [LARGE SCALE GENOMIC DNA]</scope>
    <source>
        <strain evidence="1 2">1257</strain>
    </source>
</reference>
<evidence type="ECO:0000313" key="1">
    <source>
        <dbReference type="EMBL" id="AZL66743.1"/>
    </source>
</evidence>
<organism evidence="1 2">
    <name type="scientific">Pseudomonas entomophila</name>
    <dbReference type="NCBI Taxonomy" id="312306"/>
    <lineage>
        <taxon>Bacteria</taxon>
        <taxon>Pseudomonadati</taxon>
        <taxon>Pseudomonadota</taxon>
        <taxon>Gammaproteobacteria</taxon>
        <taxon>Pseudomonadales</taxon>
        <taxon>Pseudomonadaceae</taxon>
        <taxon>Pseudomonas</taxon>
    </lineage>
</organism>
<dbReference type="KEGG" id="pory:EJA05_02875"/>
<gene>
    <name evidence="1" type="ORF">EJA05_02875</name>
</gene>
<evidence type="ECO:0000313" key="2">
    <source>
        <dbReference type="Proteomes" id="UP000268230"/>
    </source>
</evidence>
<dbReference type="EMBL" id="CP034338">
    <property type="protein sequence ID" value="AZL66743.1"/>
    <property type="molecule type" value="Genomic_DNA"/>
</dbReference>
<proteinExistence type="predicted"/>
<sequence>MNYLKCNVFELCLSYLMGASSIKAETFGLRAFGEAELKTENFDMVGDADDFCLYEKDYLAVHFVRSVDVILKRYFFNGRESGCGISLSPGVRLVPLLKRIISRGLSVEFYLHEGALDGAVVVGGNSIVRFSENRSGTAYEVRDLESDQLLNNEEAAVSSIRKSMSRILVATPQDRGKVVALDRLLTYLKRRGVLQP</sequence>
<dbReference type="Proteomes" id="UP000268230">
    <property type="component" value="Chromosome"/>
</dbReference>
<name>A0A3S8UEK4_9PSED</name>
<protein>
    <submittedName>
        <fullName evidence="1">Uncharacterized protein</fullName>
    </submittedName>
</protein>
<accession>A0A3S8UEK4</accession>
<dbReference type="OrthoDB" id="6424444at2"/>